<keyword evidence="3" id="KW-1185">Reference proteome</keyword>
<proteinExistence type="predicted"/>
<dbReference type="Gramene" id="LPERR11G14580.2">
    <property type="protein sequence ID" value="LPERR11G14580.2"/>
    <property type="gene ID" value="LPERR11G14580"/>
</dbReference>
<feature type="region of interest" description="Disordered" evidence="1">
    <location>
        <begin position="47"/>
        <end position="91"/>
    </location>
</feature>
<evidence type="ECO:0000313" key="2">
    <source>
        <dbReference type="EnsemblPlants" id="LPERR11G14580.2"/>
    </source>
</evidence>
<evidence type="ECO:0000313" key="3">
    <source>
        <dbReference type="Proteomes" id="UP000032180"/>
    </source>
</evidence>
<reference evidence="2" key="3">
    <citation type="submission" date="2015-04" db="UniProtKB">
        <authorList>
            <consortium name="EnsemblPlants"/>
        </authorList>
    </citation>
    <scope>IDENTIFICATION</scope>
</reference>
<dbReference type="EnsemblPlants" id="LPERR11G14580.5">
    <property type="protein sequence ID" value="LPERR11G14580.5"/>
    <property type="gene ID" value="LPERR11G14580"/>
</dbReference>
<feature type="region of interest" description="Disordered" evidence="1">
    <location>
        <begin position="122"/>
        <end position="162"/>
    </location>
</feature>
<feature type="compositionally biased region" description="Basic residues" evidence="1">
    <location>
        <begin position="48"/>
        <end position="67"/>
    </location>
</feature>
<dbReference type="AlphaFoldDB" id="A0A0D9XTJ7"/>
<reference evidence="2 3" key="1">
    <citation type="submission" date="2012-08" db="EMBL/GenBank/DDBJ databases">
        <title>Oryza genome evolution.</title>
        <authorList>
            <person name="Wing R.A."/>
        </authorList>
    </citation>
    <scope>NUCLEOTIDE SEQUENCE</scope>
</reference>
<reference evidence="2 3" key="2">
    <citation type="submission" date="2013-12" db="EMBL/GenBank/DDBJ databases">
        <authorList>
            <person name="Yu Y."/>
            <person name="Lee S."/>
            <person name="de Baynast K."/>
            <person name="Wissotski M."/>
            <person name="Liu L."/>
            <person name="Talag J."/>
            <person name="Goicoechea J."/>
            <person name="Angelova A."/>
            <person name="Jetty R."/>
            <person name="Kudrna D."/>
            <person name="Golser W."/>
            <person name="Rivera L."/>
            <person name="Zhang J."/>
            <person name="Wing R."/>
        </authorList>
    </citation>
    <scope>NUCLEOTIDE SEQUENCE</scope>
</reference>
<protein>
    <submittedName>
        <fullName evidence="2">Uncharacterized protein</fullName>
    </submittedName>
</protein>
<accession>A0A0D9XTJ7</accession>
<organism evidence="2 3">
    <name type="scientific">Leersia perrieri</name>
    <dbReference type="NCBI Taxonomy" id="77586"/>
    <lineage>
        <taxon>Eukaryota</taxon>
        <taxon>Viridiplantae</taxon>
        <taxon>Streptophyta</taxon>
        <taxon>Embryophyta</taxon>
        <taxon>Tracheophyta</taxon>
        <taxon>Spermatophyta</taxon>
        <taxon>Magnoliopsida</taxon>
        <taxon>Liliopsida</taxon>
        <taxon>Poales</taxon>
        <taxon>Poaceae</taxon>
        <taxon>BOP clade</taxon>
        <taxon>Oryzoideae</taxon>
        <taxon>Oryzeae</taxon>
        <taxon>Oryzinae</taxon>
        <taxon>Leersia</taxon>
    </lineage>
</organism>
<feature type="compositionally biased region" description="Low complexity" evidence="1">
    <location>
        <begin position="122"/>
        <end position="135"/>
    </location>
</feature>
<sequence>MGQKNRGRTATAHARIHRQRPMHVFPSIISHHRSYLVVIGVSISKEKERKKRLGWPPTRRRRERRRRGDCCPSAHKSPATRTAARSSTNRRLRRLNFLPPIPWGKSGVWRRSNTLLEKEAAMTTRAEATAASTTHAEAEAATRTEATAAEATRARTQGHNRD</sequence>
<dbReference type="Proteomes" id="UP000032180">
    <property type="component" value="Chromosome 11"/>
</dbReference>
<name>A0A0D9XTJ7_9ORYZ</name>
<evidence type="ECO:0000256" key="1">
    <source>
        <dbReference type="SAM" id="MobiDB-lite"/>
    </source>
</evidence>
<dbReference type="HOGENOM" id="CLU_138802_0_0_1"/>
<feature type="compositionally biased region" description="Low complexity" evidence="1">
    <location>
        <begin position="77"/>
        <end position="87"/>
    </location>
</feature>
<feature type="compositionally biased region" description="Low complexity" evidence="1">
    <location>
        <begin position="143"/>
        <end position="155"/>
    </location>
</feature>
<dbReference type="Gramene" id="LPERR11G14580.5">
    <property type="protein sequence ID" value="LPERR11G14580.5"/>
    <property type="gene ID" value="LPERR11G14580"/>
</dbReference>
<dbReference type="EnsemblPlants" id="LPERR11G14580.2">
    <property type="protein sequence ID" value="LPERR11G14580.2"/>
    <property type="gene ID" value="LPERR11G14580"/>
</dbReference>